<name>A0A645AN03_9ZZZZ</name>
<keyword evidence="3" id="KW-0378">Hydrolase</keyword>
<keyword evidence="4" id="KW-0862">Zinc</keyword>
<evidence type="ECO:0000256" key="4">
    <source>
        <dbReference type="ARBA" id="ARBA00022833"/>
    </source>
</evidence>
<dbReference type="PANTHER" id="PTHR46233:SF3">
    <property type="entry name" value="HYDROXYACYLGLUTATHIONE HYDROLASE GLOC"/>
    <property type="match status" value="1"/>
</dbReference>
<dbReference type="GO" id="GO:0016787">
    <property type="term" value="F:hydrolase activity"/>
    <property type="evidence" value="ECO:0007669"/>
    <property type="project" value="UniProtKB-KW"/>
</dbReference>
<sequence>MGYILPDMVAVVFIASFPAGPWQTNCYLVAPAETGPCVVIDPGVGASDVVGELVAQTGLVPQGVLLTHGHLDHLYTAIDVCETYGVGCWIHPADRARLTDPYRIPGARELVARATGLARDFTGREPAVVHEVADHDRIALAGLVFEALHAPGHTPGSVLYRLEPLGPGRVVPAAGESGARQSGTEESGARRADVQQTEADARPLVFTGDVVFAGSVGRVDLPGADPEAMRRTLRDVVLRLTDETVLLPGHGGQTTMSRERATNPYLTPQGLTSF</sequence>
<feature type="domain" description="Metallo-beta-lactamase" evidence="6">
    <location>
        <begin position="23"/>
        <end position="250"/>
    </location>
</feature>
<comment type="cofactor">
    <cofactor evidence="1">
        <name>Zn(2+)</name>
        <dbReference type="ChEBI" id="CHEBI:29105"/>
    </cofactor>
</comment>
<dbReference type="SMART" id="SM00849">
    <property type="entry name" value="Lactamase_B"/>
    <property type="match status" value="1"/>
</dbReference>
<evidence type="ECO:0000256" key="3">
    <source>
        <dbReference type="ARBA" id="ARBA00022801"/>
    </source>
</evidence>
<evidence type="ECO:0000313" key="7">
    <source>
        <dbReference type="EMBL" id="MPM52233.1"/>
    </source>
</evidence>
<dbReference type="SUPFAM" id="SSF56281">
    <property type="entry name" value="Metallo-hydrolase/oxidoreductase"/>
    <property type="match status" value="1"/>
</dbReference>
<dbReference type="AlphaFoldDB" id="A0A645AN03"/>
<dbReference type="Pfam" id="PF00753">
    <property type="entry name" value="Lactamase_B"/>
    <property type="match status" value="1"/>
</dbReference>
<organism evidence="7">
    <name type="scientific">bioreactor metagenome</name>
    <dbReference type="NCBI Taxonomy" id="1076179"/>
    <lineage>
        <taxon>unclassified sequences</taxon>
        <taxon>metagenomes</taxon>
        <taxon>ecological metagenomes</taxon>
    </lineage>
</organism>
<gene>
    <name evidence="7" type="ORF">SDC9_98990</name>
</gene>
<evidence type="ECO:0000256" key="5">
    <source>
        <dbReference type="SAM" id="MobiDB-lite"/>
    </source>
</evidence>
<accession>A0A645AN03</accession>
<evidence type="ECO:0000256" key="1">
    <source>
        <dbReference type="ARBA" id="ARBA00001947"/>
    </source>
</evidence>
<proteinExistence type="predicted"/>
<evidence type="ECO:0000259" key="6">
    <source>
        <dbReference type="SMART" id="SM00849"/>
    </source>
</evidence>
<dbReference type="PANTHER" id="PTHR46233">
    <property type="entry name" value="HYDROXYACYLGLUTATHIONE HYDROLASE GLOC"/>
    <property type="match status" value="1"/>
</dbReference>
<dbReference type="Gene3D" id="3.60.15.10">
    <property type="entry name" value="Ribonuclease Z/Hydroxyacylglutathione hydrolase-like"/>
    <property type="match status" value="2"/>
</dbReference>
<comment type="caution">
    <text evidence="7">The sequence shown here is derived from an EMBL/GenBank/DDBJ whole genome shotgun (WGS) entry which is preliminary data.</text>
</comment>
<keyword evidence="2" id="KW-0479">Metal-binding</keyword>
<dbReference type="GO" id="GO:0046872">
    <property type="term" value="F:metal ion binding"/>
    <property type="evidence" value="ECO:0007669"/>
    <property type="project" value="UniProtKB-KW"/>
</dbReference>
<protein>
    <recommendedName>
        <fullName evidence="6">Metallo-beta-lactamase domain-containing protein</fullName>
    </recommendedName>
</protein>
<reference evidence="7" key="1">
    <citation type="submission" date="2019-08" db="EMBL/GenBank/DDBJ databases">
        <authorList>
            <person name="Kucharzyk K."/>
            <person name="Murdoch R.W."/>
            <person name="Higgins S."/>
            <person name="Loffler F."/>
        </authorList>
    </citation>
    <scope>NUCLEOTIDE SEQUENCE</scope>
</reference>
<dbReference type="EMBL" id="VSSQ01013767">
    <property type="protein sequence ID" value="MPM52233.1"/>
    <property type="molecule type" value="Genomic_DNA"/>
</dbReference>
<dbReference type="InterPro" id="IPR036866">
    <property type="entry name" value="RibonucZ/Hydroxyglut_hydro"/>
</dbReference>
<evidence type="ECO:0000256" key="2">
    <source>
        <dbReference type="ARBA" id="ARBA00022723"/>
    </source>
</evidence>
<feature type="region of interest" description="Disordered" evidence="5">
    <location>
        <begin position="172"/>
        <end position="199"/>
    </location>
</feature>
<dbReference type="InterPro" id="IPR051453">
    <property type="entry name" value="MBL_Glyoxalase_II"/>
</dbReference>
<dbReference type="InterPro" id="IPR001279">
    <property type="entry name" value="Metallo-B-lactamas"/>
</dbReference>